<protein>
    <submittedName>
        <fullName evidence="1">Uncharacterized protein</fullName>
    </submittedName>
</protein>
<sequence length="325" mass="36821">MFYLQKYNTLPATHTSQSSIELQAIEEKPGQAQPTCNKTLSGGQRFTVSRKKSSPAAPLTQKLIYPYQSSQIAGSSLPEITVDIENQEESVVQPEFSFALLVEDSCINTSQDSPITEIKLELTTESVLQRAILEPTIPFLSAAFTIASQIPFIYKDMEVLQVLRAFLLATIALALWRRTKDFLSGYCGLALPSLPEWIHCLKSYKDAGVPFYVYSIQWFCFATMRNIKRCLTQGTLLWSLTFIFCLPETQQTPKYKTAYTLLAQLVPPVLLTVAQFVELMSYPFHDCLVTLCHFLKSVVTMVKQQWRSKKRRVLMPTSSTNRQLS</sequence>
<evidence type="ECO:0000313" key="1">
    <source>
        <dbReference type="EMBL" id="KAG2624223.1"/>
    </source>
</evidence>
<dbReference type="Proteomes" id="UP000823388">
    <property type="component" value="Chromosome 3K"/>
</dbReference>
<dbReference type="EMBL" id="CM029041">
    <property type="protein sequence ID" value="KAG2624223.1"/>
    <property type="molecule type" value="Genomic_DNA"/>
</dbReference>
<comment type="caution">
    <text evidence="1">The sequence shown here is derived from an EMBL/GenBank/DDBJ whole genome shotgun (WGS) entry which is preliminary data.</text>
</comment>
<accession>A0A8T0UTX8</accession>
<gene>
    <name evidence="1" type="ORF">PVAP13_3KG114000</name>
</gene>
<organism evidence="1 2">
    <name type="scientific">Panicum virgatum</name>
    <name type="common">Blackwell switchgrass</name>
    <dbReference type="NCBI Taxonomy" id="38727"/>
    <lineage>
        <taxon>Eukaryota</taxon>
        <taxon>Viridiplantae</taxon>
        <taxon>Streptophyta</taxon>
        <taxon>Embryophyta</taxon>
        <taxon>Tracheophyta</taxon>
        <taxon>Spermatophyta</taxon>
        <taxon>Magnoliopsida</taxon>
        <taxon>Liliopsida</taxon>
        <taxon>Poales</taxon>
        <taxon>Poaceae</taxon>
        <taxon>PACMAD clade</taxon>
        <taxon>Panicoideae</taxon>
        <taxon>Panicodae</taxon>
        <taxon>Paniceae</taxon>
        <taxon>Panicinae</taxon>
        <taxon>Panicum</taxon>
        <taxon>Panicum sect. Hiantes</taxon>
    </lineage>
</organism>
<keyword evidence="2" id="KW-1185">Reference proteome</keyword>
<dbReference type="AlphaFoldDB" id="A0A8T0UTX8"/>
<name>A0A8T0UTX8_PANVG</name>
<proteinExistence type="predicted"/>
<evidence type="ECO:0000313" key="2">
    <source>
        <dbReference type="Proteomes" id="UP000823388"/>
    </source>
</evidence>
<reference evidence="1 2" key="1">
    <citation type="submission" date="2020-05" db="EMBL/GenBank/DDBJ databases">
        <title>WGS assembly of Panicum virgatum.</title>
        <authorList>
            <person name="Lovell J.T."/>
            <person name="Jenkins J."/>
            <person name="Shu S."/>
            <person name="Juenger T.E."/>
            <person name="Schmutz J."/>
        </authorList>
    </citation>
    <scope>NUCLEOTIDE SEQUENCE [LARGE SCALE GENOMIC DNA]</scope>
    <source>
        <strain evidence="2">cv. AP13</strain>
    </source>
</reference>